<dbReference type="Proteomes" id="UP000499080">
    <property type="component" value="Unassembled WGS sequence"/>
</dbReference>
<proteinExistence type="predicted"/>
<reference evidence="1 2" key="1">
    <citation type="journal article" date="2019" name="Sci. Rep.">
        <title>Orb-weaving spider Araneus ventricosus genome elucidates the spidroin gene catalogue.</title>
        <authorList>
            <person name="Kono N."/>
            <person name="Nakamura H."/>
            <person name="Ohtoshi R."/>
            <person name="Moran D.A.P."/>
            <person name="Shinohara A."/>
            <person name="Yoshida Y."/>
            <person name="Fujiwara M."/>
            <person name="Mori M."/>
            <person name="Tomita M."/>
            <person name="Arakawa K."/>
        </authorList>
    </citation>
    <scope>NUCLEOTIDE SEQUENCE [LARGE SCALE GENOMIC DNA]</scope>
</reference>
<protein>
    <submittedName>
        <fullName evidence="1">Uncharacterized protein</fullName>
    </submittedName>
</protein>
<gene>
    <name evidence="1" type="ORF">AVEN_208511_1</name>
</gene>
<dbReference type="EMBL" id="BGPR01000505">
    <property type="protein sequence ID" value="GBM23878.1"/>
    <property type="molecule type" value="Genomic_DNA"/>
</dbReference>
<dbReference type="AlphaFoldDB" id="A0A4Y2E776"/>
<evidence type="ECO:0000313" key="1">
    <source>
        <dbReference type="EMBL" id="GBM23878.1"/>
    </source>
</evidence>
<evidence type="ECO:0000313" key="2">
    <source>
        <dbReference type="Proteomes" id="UP000499080"/>
    </source>
</evidence>
<organism evidence="1 2">
    <name type="scientific">Araneus ventricosus</name>
    <name type="common">Orbweaver spider</name>
    <name type="synonym">Epeira ventricosa</name>
    <dbReference type="NCBI Taxonomy" id="182803"/>
    <lineage>
        <taxon>Eukaryota</taxon>
        <taxon>Metazoa</taxon>
        <taxon>Ecdysozoa</taxon>
        <taxon>Arthropoda</taxon>
        <taxon>Chelicerata</taxon>
        <taxon>Arachnida</taxon>
        <taxon>Araneae</taxon>
        <taxon>Araneomorphae</taxon>
        <taxon>Entelegynae</taxon>
        <taxon>Araneoidea</taxon>
        <taxon>Araneidae</taxon>
        <taxon>Araneus</taxon>
    </lineage>
</organism>
<comment type="caution">
    <text evidence="1">The sequence shown here is derived from an EMBL/GenBank/DDBJ whole genome shotgun (WGS) entry which is preliminary data.</text>
</comment>
<accession>A0A4Y2E776</accession>
<name>A0A4Y2E776_ARAVE</name>
<keyword evidence="2" id="KW-1185">Reference proteome</keyword>
<sequence>MTLKPAHHSNAMAFDSQSKLNVHQTSIYGDLQWNQGWSNADPSILKPRTYHQINSADRKCEKGVDPDDSHLRRLTDFDLKMKPRTSEYEASTILAEVVSKL</sequence>